<accession>A0A379ZNL5</accession>
<proteinExistence type="predicted"/>
<dbReference type="InterPro" id="IPR058548">
    <property type="entry name" value="MlaB-like_STAS"/>
</dbReference>
<dbReference type="InterPro" id="IPR036513">
    <property type="entry name" value="STAS_dom_sf"/>
</dbReference>
<dbReference type="AlphaFoldDB" id="A0A379ZNL5"/>
<evidence type="ECO:0000313" key="3">
    <source>
        <dbReference type="Proteomes" id="UP000254069"/>
    </source>
</evidence>
<feature type="domain" description="STAS" evidence="1">
    <location>
        <begin position="20"/>
        <end position="98"/>
    </location>
</feature>
<dbReference type="Gene3D" id="3.30.750.24">
    <property type="entry name" value="STAS domain"/>
    <property type="match status" value="1"/>
</dbReference>
<dbReference type="PANTHER" id="PTHR35849">
    <property type="entry name" value="BLR2341 PROTEIN"/>
    <property type="match status" value="1"/>
</dbReference>
<sequence length="119" mass="13310">MPTIFCVLGKQGSTMSIDTLALGSEISIRNIQPLYQKLLELLHRVDELILDAGELHKVDTAGAQLLYLFALSCDKRGLKLSWQQAQPAFIAQLTRLGIRIPTLDSDFEKETLNEDNPRS</sequence>
<dbReference type="SUPFAM" id="SSF52091">
    <property type="entry name" value="SpoIIaa-like"/>
    <property type="match status" value="1"/>
</dbReference>
<dbReference type="Proteomes" id="UP000254069">
    <property type="component" value="Unassembled WGS sequence"/>
</dbReference>
<keyword evidence="3" id="KW-1185">Reference proteome</keyword>
<name>A0A379ZNL5_9GAMM</name>
<evidence type="ECO:0000259" key="1">
    <source>
        <dbReference type="PROSITE" id="PS50801"/>
    </source>
</evidence>
<dbReference type="Pfam" id="PF13466">
    <property type="entry name" value="STAS_2"/>
    <property type="match status" value="1"/>
</dbReference>
<dbReference type="InterPro" id="IPR052746">
    <property type="entry name" value="MlaB_ABC_Transporter"/>
</dbReference>
<protein>
    <recommendedName>
        <fullName evidence="1">STAS domain-containing protein</fullName>
    </recommendedName>
</protein>
<reference evidence="2 3" key="1">
    <citation type="submission" date="2018-06" db="EMBL/GenBank/DDBJ databases">
        <authorList>
            <consortium name="Pathogen Informatics"/>
            <person name="Doyle S."/>
        </authorList>
    </citation>
    <scope>NUCLEOTIDE SEQUENCE [LARGE SCALE GENOMIC DNA]</scope>
    <source>
        <strain evidence="2 3">NCTC10738</strain>
    </source>
</reference>
<organism evidence="2 3">
    <name type="scientific">Shewanella algae</name>
    <dbReference type="NCBI Taxonomy" id="38313"/>
    <lineage>
        <taxon>Bacteria</taxon>
        <taxon>Pseudomonadati</taxon>
        <taxon>Pseudomonadota</taxon>
        <taxon>Gammaproteobacteria</taxon>
        <taxon>Alteromonadales</taxon>
        <taxon>Shewanellaceae</taxon>
        <taxon>Shewanella</taxon>
    </lineage>
</organism>
<dbReference type="PROSITE" id="PS50801">
    <property type="entry name" value="STAS"/>
    <property type="match status" value="1"/>
</dbReference>
<evidence type="ECO:0000313" key="2">
    <source>
        <dbReference type="EMBL" id="SUI65383.1"/>
    </source>
</evidence>
<dbReference type="InterPro" id="IPR002645">
    <property type="entry name" value="STAS_dom"/>
</dbReference>
<dbReference type="PANTHER" id="PTHR35849:SF2">
    <property type="entry name" value="BLR2341 PROTEIN"/>
    <property type="match status" value="1"/>
</dbReference>
<gene>
    <name evidence="2" type="ORF">NCTC10738_01748</name>
</gene>
<dbReference type="EMBL" id="UGYO01000001">
    <property type="protein sequence ID" value="SUI65383.1"/>
    <property type="molecule type" value="Genomic_DNA"/>
</dbReference>